<name>A0A9N8HPL7_9STRA</name>
<keyword evidence="1" id="KW-0472">Membrane</keyword>
<proteinExistence type="predicted"/>
<protein>
    <recommendedName>
        <fullName evidence="4">Transmembrane protein</fullName>
    </recommendedName>
</protein>
<gene>
    <name evidence="2" type="ORF">SEMRO_1082_G239170.1</name>
</gene>
<keyword evidence="1" id="KW-1133">Transmembrane helix</keyword>
<organism evidence="2 3">
    <name type="scientific">Seminavis robusta</name>
    <dbReference type="NCBI Taxonomy" id="568900"/>
    <lineage>
        <taxon>Eukaryota</taxon>
        <taxon>Sar</taxon>
        <taxon>Stramenopiles</taxon>
        <taxon>Ochrophyta</taxon>
        <taxon>Bacillariophyta</taxon>
        <taxon>Bacillariophyceae</taxon>
        <taxon>Bacillariophycidae</taxon>
        <taxon>Naviculales</taxon>
        <taxon>Naviculaceae</taxon>
        <taxon>Seminavis</taxon>
    </lineage>
</organism>
<evidence type="ECO:0008006" key="4">
    <source>
        <dbReference type="Google" id="ProtNLM"/>
    </source>
</evidence>
<dbReference type="EMBL" id="CAICTM010001080">
    <property type="protein sequence ID" value="CAB9520195.1"/>
    <property type="molecule type" value="Genomic_DNA"/>
</dbReference>
<feature type="transmembrane region" description="Helical" evidence="1">
    <location>
        <begin position="29"/>
        <end position="50"/>
    </location>
</feature>
<reference evidence="2" key="1">
    <citation type="submission" date="2020-06" db="EMBL/GenBank/DDBJ databases">
        <authorList>
            <consortium name="Plant Systems Biology data submission"/>
        </authorList>
    </citation>
    <scope>NUCLEOTIDE SEQUENCE</scope>
    <source>
        <strain evidence="2">D6</strain>
    </source>
</reference>
<feature type="transmembrane region" description="Helical" evidence="1">
    <location>
        <begin position="185"/>
        <end position="203"/>
    </location>
</feature>
<comment type="caution">
    <text evidence="2">The sequence shown here is derived from an EMBL/GenBank/DDBJ whole genome shotgun (WGS) entry which is preliminary data.</text>
</comment>
<dbReference type="OrthoDB" id="51614at2759"/>
<evidence type="ECO:0000256" key="1">
    <source>
        <dbReference type="SAM" id="Phobius"/>
    </source>
</evidence>
<accession>A0A9N8HPL7</accession>
<keyword evidence="1" id="KW-0812">Transmembrane</keyword>
<dbReference type="AlphaFoldDB" id="A0A9N8HPL7"/>
<sequence>MDNPSLLEFLSTWLLKTRMTFYNDDQLVLPWWFGLCCWNFAFAGAFMLWIEPQWIQKPQKIAFWPSSLFSLHIKLPYRTVAYLLIFAQAPLSFLADYCYMTQDSYWHVIDRCFAMPLMGLELLKFTLMARESLRHLQFKSNPIAMPVPLLALYLFATLFAIFSYVQSTQAQARRDHQAFILWHNNWHLFPLIAMAILAFDFYVCQGWKRSTRKYMYAIEIKYLLPKDTTPKAKAKAKL</sequence>
<evidence type="ECO:0000313" key="2">
    <source>
        <dbReference type="EMBL" id="CAB9520195.1"/>
    </source>
</evidence>
<evidence type="ECO:0000313" key="3">
    <source>
        <dbReference type="Proteomes" id="UP001153069"/>
    </source>
</evidence>
<feature type="transmembrane region" description="Helical" evidence="1">
    <location>
        <begin position="143"/>
        <end position="165"/>
    </location>
</feature>
<dbReference type="Proteomes" id="UP001153069">
    <property type="component" value="Unassembled WGS sequence"/>
</dbReference>
<keyword evidence="3" id="KW-1185">Reference proteome</keyword>